<dbReference type="Gene3D" id="3.40.50.1820">
    <property type="entry name" value="alpha/beta hydrolase"/>
    <property type="match status" value="1"/>
</dbReference>
<dbReference type="AlphaFoldDB" id="A0A255YJL5"/>
<dbReference type="GO" id="GO:0003847">
    <property type="term" value="F:1-alkyl-2-acetylglycerophosphocholine esterase activity"/>
    <property type="evidence" value="ECO:0007669"/>
    <property type="project" value="TreeGrafter"/>
</dbReference>
<reference evidence="5 6" key="1">
    <citation type="submission" date="2017-07" db="EMBL/GenBank/DDBJ databases">
        <title>Sandarakinorhabdus cyanobacteriorum sp. nov., a novel bacterium isolated from cyanobacterial aggregates in a eutrophic lake.</title>
        <authorList>
            <person name="Cai H."/>
        </authorList>
    </citation>
    <scope>NUCLEOTIDE SEQUENCE [LARGE SCALE GENOMIC DNA]</scope>
    <source>
        <strain evidence="5 6">TH057</strain>
    </source>
</reference>
<dbReference type="InterPro" id="IPR029058">
    <property type="entry name" value="AB_hydrolase_fold"/>
</dbReference>
<evidence type="ECO:0000256" key="1">
    <source>
        <dbReference type="ARBA" id="ARBA00022801"/>
    </source>
</evidence>
<evidence type="ECO:0000256" key="2">
    <source>
        <dbReference type="ARBA" id="ARBA00022963"/>
    </source>
</evidence>
<dbReference type="EMBL" id="NOXT01000105">
    <property type="protein sequence ID" value="OYQ29373.1"/>
    <property type="molecule type" value="Genomic_DNA"/>
</dbReference>
<evidence type="ECO:0000313" key="5">
    <source>
        <dbReference type="EMBL" id="OYQ29373.1"/>
    </source>
</evidence>
<feature type="region of interest" description="Disordered" evidence="4">
    <location>
        <begin position="1"/>
        <end position="28"/>
    </location>
</feature>
<keyword evidence="2" id="KW-0442">Lipid degradation</keyword>
<evidence type="ECO:0000313" key="6">
    <source>
        <dbReference type="Proteomes" id="UP000216991"/>
    </source>
</evidence>
<gene>
    <name evidence="5" type="ORF">CHU93_07685</name>
</gene>
<keyword evidence="6" id="KW-1185">Reference proteome</keyword>
<dbReference type="SUPFAM" id="SSF53474">
    <property type="entry name" value="alpha/beta-Hydrolases"/>
    <property type="match status" value="1"/>
</dbReference>
<accession>A0A255YJL5</accession>
<proteinExistence type="predicted"/>
<protein>
    <recommendedName>
        <fullName evidence="7">Dienelactone hydrolase</fullName>
    </recommendedName>
</protein>
<dbReference type="PANTHER" id="PTHR10272:SF0">
    <property type="entry name" value="PLATELET-ACTIVATING FACTOR ACETYLHYDROLASE"/>
    <property type="match status" value="1"/>
</dbReference>
<evidence type="ECO:0008006" key="7">
    <source>
        <dbReference type="Google" id="ProtNLM"/>
    </source>
</evidence>
<keyword evidence="1" id="KW-0378">Hydrolase</keyword>
<dbReference type="Proteomes" id="UP000216991">
    <property type="component" value="Unassembled WGS sequence"/>
</dbReference>
<organism evidence="5 6">
    <name type="scientific">Sandarakinorhabdus cyanobacteriorum</name>
    <dbReference type="NCBI Taxonomy" id="1981098"/>
    <lineage>
        <taxon>Bacteria</taxon>
        <taxon>Pseudomonadati</taxon>
        <taxon>Pseudomonadota</taxon>
        <taxon>Alphaproteobacteria</taxon>
        <taxon>Sphingomonadales</taxon>
        <taxon>Sphingosinicellaceae</taxon>
        <taxon>Sandarakinorhabdus</taxon>
    </lineage>
</organism>
<dbReference type="PANTHER" id="PTHR10272">
    <property type="entry name" value="PLATELET-ACTIVATING FACTOR ACETYLHYDROLASE"/>
    <property type="match status" value="1"/>
</dbReference>
<dbReference type="Pfam" id="PF03403">
    <property type="entry name" value="PAF-AH_p_II"/>
    <property type="match status" value="1"/>
</dbReference>
<sequence>MLVSVEARPADQNRPSPGRPTSAEMPELSGHGQYVVGTVFEELTAGNRTIGIRFWFPAAQDSSAQPQQYHHMRAVPGQRMLALSEQGKALAPVKPLTGSHFPLIVMSHGYGGWSEHMSRLGETLASRGYVVASIDHRDPSFSDVASFAASFGSVLVNRSRDQQAVLRAVLDGAVRNQGVARLMDPNAIGVLGYSMGGYGAITTAGVPLEPAAPAFRQFPRQALAALPRPDPDLAAKIGALVTMAPWGGQPDAMAWRDQDLAGLKTPMLLIDGDQDDVVDFERGVKRLFGTVRGADRYLLVYREAAHNIAGNPWTLPQDADFPAIEFLSDPVWRKDRIEAINAHFIGAFFDLHLKQDQTRRRYLDVPVPQSNAGRWPSMFGQQWGGMVAGDNQPDYWRGFQRRWARGLELHHKSRGE</sequence>
<comment type="caution">
    <text evidence="5">The sequence shown here is derived from an EMBL/GenBank/DDBJ whole genome shotgun (WGS) entry which is preliminary data.</text>
</comment>
<evidence type="ECO:0000256" key="4">
    <source>
        <dbReference type="SAM" id="MobiDB-lite"/>
    </source>
</evidence>
<evidence type="ECO:0000256" key="3">
    <source>
        <dbReference type="ARBA" id="ARBA00023098"/>
    </source>
</evidence>
<name>A0A255YJL5_9SPHN</name>
<keyword evidence="3" id="KW-0443">Lipid metabolism</keyword>
<dbReference type="GO" id="GO:0016042">
    <property type="term" value="P:lipid catabolic process"/>
    <property type="evidence" value="ECO:0007669"/>
    <property type="project" value="UniProtKB-KW"/>
</dbReference>